<dbReference type="Proteomes" id="UP000181899">
    <property type="component" value="Unassembled WGS sequence"/>
</dbReference>
<organism evidence="1 2">
    <name type="scientific">Proteiniclasticum ruminis</name>
    <dbReference type="NCBI Taxonomy" id="398199"/>
    <lineage>
        <taxon>Bacteria</taxon>
        <taxon>Bacillati</taxon>
        <taxon>Bacillota</taxon>
        <taxon>Clostridia</taxon>
        <taxon>Eubacteriales</taxon>
        <taxon>Clostridiaceae</taxon>
        <taxon>Proteiniclasticum</taxon>
    </lineage>
</organism>
<sequence length="155" mass="18299">MSKLEIKEHKKLVLKNVLVKTLDNIPIEKIDQEITKFMNELKMLKVQTFGPLVARTSGSVFHDDGTVTIDYQIMMQAHDYMQYKNVYAVKERVEYSHSVYLRYEGKPEDIHFAYSKLDLYFYEEELISDGSMLNVFLEEKEDKVTIDFFKPVVQL</sequence>
<dbReference type="RefSeq" id="WP_074912823.1">
    <property type="nucleotide sequence ID" value="NZ_FOVK01000015.1"/>
</dbReference>
<evidence type="ECO:0000313" key="2">
    <source>
        <dbReference type="Proteomes" id="UP000181899"/>
    </source>
</evidence>
<reference evidence="1 2" key="1">
    <citation type="submission" date="2016-10" db="EMBL/GenBank/DDBJ databases">
        <authorList>
            <person name="de Groot N.N."/>
        </authorList>
    </citation>
    <scope>NUCLEOTIDE SEQUENCE [LARGE SCALE GENOMIC DNA]</scope>
    <source>
        <strain evidence="1 2">ML2</strain>
    </source>
</reference>
<dbReference type="OrthoDB" id="2004844at2"/>
<evidence type="ECO:0008006" key="3">
    <source>
        <dbReference type="Google" id="ProtNLM"/>
    </source>
</evidence>
<gene>
    <name evidence="1" type="ORF">SAMN04488695_1152</name>
</gene>
<evidence type="ECO:0000313" key="1">
    <source>
        <dbReference type="EMBL" id="SFO08504.1"/>
    </source>
</evidence>
<keyword evidence="2" id="KW-1185">Reference proteome</keyword>
<accession>A0A1I5EAF1</accession>
<dbReference type="EMBL" id="FOVK01000015">
    <property type="protein sequence ID" value="SFO08504.1"/>
    <property type="molecule type" value="Genomic_DNA"/>
</dbReference>
<name>A0A1I5EAF1_9CLOT</name>
<dbReference type="AlphaFoldDB" id="A0A1I5EAF1"/>
<protein>
    <recommendedName>
        <fullName evidence="3">AraC family transcriptional regulator</fullName>
    </recommendedName>
</protein>
<proteinExistence type="predicted"/>